<dbReference type="AlphaFoldDB" id="A0A8R7QWQ1"/>
<dbReference type="InterPro" id="IPR050796">
    <property type="entry name" value="SCF_F-box_component"/>
</dbReference>
<reference evidence="1" key="3">
    <citation type="submission" date="2022-06" db="UniProtKB">
        <authorList>
            <consortium name="EnsemblPlants"/>
        </authorList>
    </citation>
    <scope>IDENTIFICATION</scope>
</reference>
<proteinExistence type="predicted"/>
<accession>A0A8R7QWQ1</accession>
<dbReference type="GeneID" id="125523489"/>
<evidence type="ECO:0000313" key="2">
    <source>
        <dbReference type="Proteomes" id="UP000015106"/>
    </source>
</evidence>
<gene>
    <name evidence="1" type="primary">LOC125523489</name>
</gene>
<protein>
    <recommendedName>
        <fullName evidence="3">F-box domain-containing protein</fullName>
    </recommendedName>
</protein>
<dbReference type="EnsemblPlants" id="TuG1812G0700000924.01.T02">
    <property type="protein sequence ID" value="TuG1812G0700000924.01.T02.cds394166"/>
    <property type="gene ID" value="TuG1812G0700000924.01"/>
</dbReference>
<reference evidence="2" key="1">
    <citation type="journal article" date="2013" name="Nature">
        <title>Draft genome of the wheat A-genome progenitor Triticum urartu.</title>
        <authorList>
            <person name="Ling H.Q."/>
            <person name="Zhao S."/>
            <person name="Liu D."/>
            <person name="Wang J."/>
            <person name="Sun H."/>
            <person name="Zhang C."/>
            <person name="Fan H."/>
            <person name="Li D."/>
            <person name="Dong L."/>
            <person name="Tao Y."/>
            <person name="Gao C."/>
            <person name="Wu H."/>
            <person name="Li Y."/>
            <person name="Cui Y."/>
            <person name="Guo X."/>
            <person name="Zheng S."/>
            <person name="Wang B."/>
            <person name="Yu K."/>
            <person name="Liang Q."/>
            <person name="Yang W."/>
            <person name="Lou X."/>
            <person name="Chen J."/>
            <person name="Feng M."/>
            <person name="Jian J."/>
            <person name="Zhang X."/>
            <person name="Luo G."/>
            <person name="Jiang Y."/>
            <person name="Liu J."/>
            <person name="Wang Z."/>
            <person name="Sha Y."/>
            <person name="Zhang B."/>
            <person name="Wu H."/>
            <person name="Tang D."/>
            <person name="Shen Q."/>
            <person name="Xue P."/>
            <person name="Zou S."/>
            <person name="Wang X."/>
            <person name="Liu X."/>
            <person name="Wang F."/>
            <person name="Yang Y."/>
            <person name="An X."/>
            <person name="Dong Z."/>
            <person name="Zhang K."/>
            <person name="Zhang X."/>
            <person name="Luo M.C."/>
            <person name="Dvorak J."/>
            <person name="Tong Y."/>
            <person name="Wang J."/>
            <person name="Yang H."/>
            <person name="Li Z."/>
            <person name="Wang D."/>
            <person name="Zhang A."/>
            <person name="Wang J."/>
        </authorList>
    </citation>
    <scope>NUCLEOTIDE SEQUENCE</scope>
    <source>
        <strain evidence="2">cv. G1812</strain>
    </source>
</reference>
<reference evidence="1" key="2">
    <citation type="submission" date="2018-03" db="EMBL/GenBank/DDBJ databases">
        <title>The Triticum urartu genome reveals the dynamic nature of wheat genome evolution.</title>
        <authorList>
            <person name="Ling H."/>
            <person name="Ma B."/>
            <person name="Shi X."/>
            <person name="Liu H."/>
            <person name="Dong L."/>
            <person name="Sun H."/>
            <person name="Cao Y."/>
            <person name="Gao Q."/>
            <person name="Zheng S."/>
            <person name="Li Y."/>
            <person name="Yu Y."/>
            <person name="Du H."/>
            <person name="Qi M."/>
            <person name="Li Y."/>
            <person name="Yu H."/>
            <person name="Cui Y."/>
            <person name="Wang N."/>
            <person name="Chen C."/>
            <person name="Wu H."/>
            <person name="Zhao Y."/>
            <person name="Zhang J."/>
            <person name="Li Y."/>
            <person name="Zhou W."/>
            <person name="Zhang B."/>
            <person name="Hu W."/>
            <person name="Eijk M."/>
            <person name="Tang J."/>
            <person name="Witsenboer H."/>
            <person name="Zhao S."/>
            <person name="Li Z."/>
            <person name="Zhang A."/>
            <person name="Wang D."/>
            <person name="Liang C."/>
        </authorList>
    </citation>
    <scope>NUCLEOTIDE SEQUENCE [LARGE SCALE GENOMIC DNA]</scope>
    <source>
        <strain evidence="1">cv. G1812</strain>
    </source>
</reference>
<sequence>MPNSSGVTVFDDLPEWLVVDEILVRLPAKDVLRCRAVRQSWRSGTSTNAFILNHHHRQPSLPIIKNIEGIYRHAGSPSDQKIQRVLRNADPFKNEMTLCHAACDGLLILEKQSNFYICNPTTRKCASLPHPPRRPGFSAVGVVGFYRLHTSGEHRVLWASYLNQMPYLVLIGAAVPTELPDYFILTVGSDQPRCIQWPTI</sequence>
<keyword evidence="2" id="KW-1185">Reference proteome</keyword>
<dbReference type="OrthoDB" id="724345at2759"/>
<dbReference type="PANTHER" id="PTHR31672:SF2">
    <property type="entry name" value="F-BOX DOMAIN-CONTAINING PROTEIN"/>
    <property type="match status" value="1"/>
</dbReference>
<dbReference type="KEGG" id="tua:125523412"/>
<dbReference type="KEGG" id="tua:125523421"/>
<dbReference type="InterPro" id="IPR036047">
    <property type="entry name" value="F-box-like_dom_sf"/>
</dbReference>
<dbReference type="KEGG" id="tua:125523489"/>
<dbReference type="PANTHER" id="PTHR31672">
    <property type="entry name" value="BNACNNG10540D PROTEIN"/>
    <property type="match status" value="1"/>
</dbReference>
<evidence type="ECO:0008006" key="3">
    <source>
        <dbReference type="Google" id="ProtNLM"/>
    </source>
</evidence>
<dbReference type="SUPFAM" id="SSF81383">
    <property type="entry name" value="F-box domain"/>
    <property type="match status" value="1"/>
</dbReference>
<dbReference type="Gramene" id="TuG1812G0700000924.01.T02">
    <property type="protein sequence ID" value="TuG1812G0700000924.01.T02.cds394166"/>
    <property type="gene ID" value="TuG1812G0700000924.01"/>
</dbReference>
<evidence type="ECO:0000313" key="1">
    <source>
        <dbReference type="EnsemblPlants" id="TuG1812G0700000924.01.T02.cds394166"/>
    </source>
</evidence>
<dbReference type="Proteomes" id="UP000015106">
    <property type="component" value="Chromosome 7"/>
</dbReference>
<dbReference type="RefSeq" id="XP_048544481.1">
    <property type="nucleotide sequence ID" value="XM_048688524.1"/>
</dbReference>
<name>A0A8R7QWQ1_TRIUA</name>
<organism evidence="1 2">
    <name type="scientific">Triticum urartu</name>
    <name type="common">Red wild einkorn</name>
    <name type="synonym">Crithodium urartu</name>
    <dbReference type="NCBI Taxonomy" id="4572"/>
    <lineage>
        <taxon>Eukaryota</taxon>
        <taxon>Viridiplantae</taxon>
        <taxon>Streptophyta</taxon>
        <taxon>Embryophyta</taxon>
        <taxon>Tracheophyta</taxon>
        <taxon>Spermatophyta</taxon>
        <taxon>Magnoliopsida</taxon>
        <taxon>Liliopsida</taxon>
        <taxon>Poales</taxon>
        <taxon>Poaceae</taxon>
        <taxon>BOP clade</taxon>
        <taxon>Pooideae</taxon>
        <taxon>Triticodae</taxon>
        <taxon>Triticeae</taxon>
        <taxon>Triticinae</taxon>
        <taxon>Triticum</taxon>
    </lineage>
</organism>